<dbReference type="AlphaFoldDB" id="A0A382S753"/>
<sequence length="22" mass="2446">MTGLAKTPVFADNNLVNLYHLN</sequence>
<proteinExistence type="predicted"/>
<accession>A0A382S753</accession>
<protein>
    <submittedName>
        <fullName evidence="1">Uncharacterized protein</fullName>
    </submittedName>
</protein>
<feature type="non-terminal residue" evidence="1">
    <location>
        <position position="22"/>
    </location>
</feature>
<name>A0A382S753_9ZZZZ</name>
<gene>
    <name evidence="1" type="ORF">METZ01_LOCUS358590</name>
</gene>
<organism evidence="1">
    <name type="scientific">marine metagenome</name>
    <dbReference type="NCBI Taxonomy" id="408172"/>
    <lineage>
        <taxon>unclassified sequences</taxon>
        <taxon>metagenomes</taxon>
        <taxon>ecological metagenomes</taxon>
    </lineage>
</organism>
<dbReference type="EMBL" id="UINC01126937">
    <property type="protein sequence ID" value="SVD05736.1"/>
    <property type="molecule type" value="Genomic_DNA"/>
</dbReference>
<evidence type="ECO:0000313" key="1">
    <source>
        <dbReference type="EMBL" id="SVD05736.1"/>
    </source>
</evidence>
<reference evidence="1" key="1">
    <citation type="submission" date="2018-05" db="EMBL/GenBank/DDBJ databases">
        <authorList>
            <person name="Lanie J.A."/>
            <person name="Ng W.-L."/>
            <person name="Kazmierczak K.M."/>
            <person name="Andrzejewski T.M."/>
            <person name="Davidsen T.M."/>
            <person name="Wayne K.J."/>
            <person name="Tettelin H."/>
            <person name="Glass J.I."/>
            <person name="Rusch D."/>
            <person name="Podicherti R."/>
            <person name="Tsui H.-C.T."/>
            <person name="Winkler M.E."/>
        </authorList>
    </citation>
    <scope>NUCLEOTIDE SEQUENCE</scope>
</reference>